<keyword evidence="2" id="KW-0238">DNA-binding</keyword>
<dbReference type="Pfam" id="PF00072">
    <property type="entry name" value="Response_reg"/>
    <property type="match status" value="1"/>
</dbReference>
<dbReference type="PRINTS" id="PR00038">
    <property type="entry name" value="HTHLUXR"/>
</dbReference>
<dbReference type="EMBL" id="LROM01000071">
    <property type="protein sequence ID" value="OFA03862.1"/>
    <property type="molecule type" value="Genomic_DNA"/>
</dbReference>
<dbReference type="PANTHER" id="PTHR43214:SF43">
    <property type="entry name" value="TWO-COMPONENT RESPONSE REGULATOR"/>
    <property type="match status" value="1"/>
</dbReference>
<dbReference type="Pfam" id="PF00196">
    <property type="entry name" value="GerE"/>
    <property type="match status" value="1"/>
</dbReference>
<dbReference type="PATRIC" id="fig|762836.4.peg.1748"/>
<dbReference type="InterPro" id="IPR039420">
    <property type="entry name" value="WalR-like"/>
</dbReference>
<dbReference type="GO" id="GO:0000160">
    <property type="term" value="P:phosphorelay signal transduction system"/>
    <property type="evidence" value="ECO:0007669"/>
    <property type="project" value="InterPro"/>
</dbReference>
<evidence type="ECO:0000313" key="7">
    <source>
        <dbReference type="Proteomes" id="UP000175989"/>
    </source>
</evidence>
<evidence type="ECO:0000256" key="3">
    <source>
        <dbReference type="PROSITE-ProRule" id="PRU00169"/>
    </source>
</evidence>
<gene>
    <name evidence="6" type="primary">vraR_2</name>
    <name evidence="6" type="ORF">DUPY_16770</name>
</gene>
<name>A0A1E7WVL8_9BURK</name>
<dbReference type="CDD" id="cd06170">
    <property type="entry name" value="LuxR_C_like"/>
    <property type="match status" value="1"/>
</dbReference>
<feature type="modified residue" description="4-aspartylphosphate" evidence="3">
    <location>
        <position position="102"/>
    </location>
</feature>
<feature type="domain" description="Response regulatory" evidence="5">
    <location>
        <begin position="51"/>
        <end position="167"/>
    </location>
</feature>
<evidence type="ECO:0000313" key="6">
    <source>
        <dbReference type="EMBL" id="OFA03862.1"/>
    </source>
</evidence>
<dbReference type="CDD" id="cd17535">
    <property type="entry name" value="REC_NarL-like"/>
    <property type="match status" value="1"/>
</dbReference>
<dbReference type="InterPro" id="IPR011006">
    <property type="entry name" value="CheY-like_superfamily"/>
</dbReference>
<dbReference type="GO" id="GO:0006355">
    <property type="term" value="P:regulation of DNA-templated transcription"/>
    <property type="evidence" value="ECO:0007669"/>
    <property type="project" value="InterPro"/>
</dbReference>
<dbReference type="InterPro" id="IPR016032">
    <property type="entry name" value="Sig_transdc_resp-reg_C-effctor"/>
</dbReference>
<dbReference type="InterPro" id="IPR000792">
    <property type="entry name" value="Tscrpt_reg_LuxR_C"/>
</dbReference>
<dbReference type="SUPFAM" id="SSF46894">
    <property type="entry name" value="C-terminal effector domain of the bipartite response regulators"/>
    <property type="match status" value="1"/>
</dbReference>
<comment type="caution">
    <text evidence="6">The sequence shown here is derived from an EMBL/GenBank/DDBJ whole genome shotgun (WGS) entry which is preliminary data.</text>
</comment>
<dbReference type="AlphaFoldDB" id="A0A1E7WVL8"/>
<reference evidence="7" key="1">
    <citation type="journal article" date="2016" name="Front. Microbiol.">
        <title>Molecular Keys to the Janthinobacterium and Duganella spp. Interaction with the Plant Pathogen Fusarium graminearum.</title>
        <authorList>
            <person name="Haack F.S."/>
            <person name="Poehlein A."/>
            <person name="Kroger C."/>
            <person name="Voigt C.A."/>
            <person name="Piepenbring M."/>
            <person name="Bode H.B."/>
            <person name="Daniel R."/>
            <person name="Schafer W."/>
            <person name="Streit W.R."/>
        </authorList>
    </citation>
    <scope>NUCLEOTIDE SEQUENCE [LARGE SCALE GENOMIC DNA]</scope>
    <source>
        <strain evidence="7">T54</strain>
    </source>
</reference>
<protein>
    <submittedName>
        <fullName evidence="6">Response regulator protein VraR</fullName>
    </submittedName>
</protein>
<dbReference type="InterPro" id="IPR058245">
    <property type="entry name" value="NreC/VraR/RcsB-like_REC"/>
</dbReference>
<dbReference type="Gene3D" id="3.40.50.2300">
    <property type="match status" value="1"/>
</dbReference>
<dbReference type="SMART" id="SM00448">
    <property type="entry name" value="REC"/>
    <property type="match status" value="1"/>
</dbReference>
<dbReference type="SUPFAM" id="SSF52172">
    <property type="entry name" value="CheY-like"/>
    <property type="match status" value="1"/>
</dbReference>
<feature type="domain" description="HTH luxR-type" evidence="4">
    <location>
        <begin position="183"/>
        <end position="248"/>
    </location>
</feature>
<accession>A0A1E7WVL8</accession>
<sequence length="252" mass="27882">MYGYCAILSRDAYFVLHRTLAVTPDRQAAILRKVNLEYHTRFSMESPRPISVLVVDDHPLLRAGLGEAISSQDDMRLAGEASNGREAVERYQELRPDVTIMDIAMPELDGVAALQRIRGEHSDARVIMLTTYKGDAQILRAVQAGAAGFLLKSTLRRELLDTVRGVHIGQRRIPPEIAMELAQHMGQGPLSPREMEVLNHAAGGNSNRRIAEHLSISEETVKAHMKNVLSKLAANDRTHAVTIALKRGIITI</sequence>
<dbReference type="PROSITE" id="PS00622">
    <property type="entry name" value="HTH_LUXR_1"/>
    <property type="match status" value="1"/>
</dbReference>
<evidence type="ECO:0000256" key="2">
    <source>
        <dbReference type="ARBA" id="ARBA00023125"/>
    </source>
</evidence>
<dbReference type="PANTHER" id="PTHR43214">
    <property type="entry name" value="TWO-COMPONENT RESPONSE REGULATOR"/>
    <property type="match status" value="1"/>
</dbReference>
<dbReference type="GO" id="GO:0003677">
    <property type="term" value="F:DNA binding"/>
    <property type="evidence" value="ECO:0007669"/>
    <property type="project" value="UniProtKB-KW"/>
</dbReference>
<evidence type="ECO:0000259" key="4">
    <source>
        <dbReference type="PROSITE" id="PS50043"/>
    </source>
</evidence>
<organism evidence="6 7">
    <name type="scientific">Duganella phyllosphaerae</name>
    <dbReference type="NCBI Taxonomy" id="762836"/>
    <lineage>
        <taxon>Bacteria</taxon>
        <taxon>Pseudomonadati</taxon>
        <taxon>Pseudomonadota</taxon>
        <taxon>Betaproteobacteria</taxon>
        <taxon>Burkholderiales</taxon>
        <taxon>Oxalobacteraceae</taxon>
        <taxon>Telluria group</taxon>
        <taxon>Duganella</taxon>
    </lineage>
</organism>
<evidence type="ECO:0000259" key="5">
    <source>
        <dbReference type="PROSITE" id="PS50110"/>
    </source>
</evidence>
<evidence type="ECO:0000256" key="1">
    <source>
        <dbReference type="ARBA" id="ARBA00022553"/>
    </source>
</evidence>
<dbReference type="PROSITE" id="PS50110">
    <property type="entry name" value="RESPONSE_REGULATORY"/>
    <property type="match status" value="1"/>
</dbReference>
<keyword evidence="1 3" id="KW-0597">Phosphoprotein</keyword>
<keyword evidence="7" id="KW-1185">Reference proteome</keyword>
<dbReference type="InterPro" id="IPR001789">
    <property type="entry name" value="Sig_transdc_resp-reg_receiver"/>
</dbReference>
<dbReference type="SMART" id="SM00421">
    <property type="entry name" value="HTH_LUXR"/>
    <property type="match status" value="1"/>
</dbReference>
<dbReference type="Proteomes" id="UP000175989">
    <property type="component" value="Unassembled WGS sequence"/>
</dbReference>
<proteinExistence type="predicted"/>
<dbReference type="PROSITE" id="PS50043">
    <property type="entry name" value="HTH_LUXR_2"/>
    <property type="match status" value="1"/>
</dbReference>